<accession>A0A2U1NAK8</accession>
<dbReference type="OrthoDB" id="1920039at2759"/>
<feature type="transmembrane region" description="Helical" evidence="5">
    <location>
        <begin position="27"/>
        <end position="49"/>
    </location>
</feature>
<dbReference type="GO" id="GO:0009506">
    <property type="term" value="C:plasmodesma"/>
    <property type="evidence" value="ECO:0007669"/>
    <property type="project" value="TreeGrafter"/>
</dbReference>
<dbReference type="AlphaFoldDB" id="A0A2U1NAK8"/>
<keyword evidence="3 5" id="KW-1133">Transmembrane helix</keyword>
<evidence type="ECO:0000256" key="2">
    <source>
        <dbReference type="ARBA" id="ARBA00022692"/>
    </source>
</evidence>
<keyword evidence="2 5" id="KW-0812">Transmembrane</keyword>
<comment type="subcellular location">
    <subcellularLocation>
        <location evidence="1">Membrane</location>
        <topology evidence="1">Single-pass membrane protein</topology>
    </subcellularLocation>
</comment>
<evidence type="ECO:0000256" key="5">
    <source>
        <dbReference type="SAM" id="Phobius"/>
    </source>
</evidence>
<keyword evidence="4 5" id="KW-0472">Membrane</keyword>
<organism evidence="7 8">
    <name type="scientific">Artemisia annua</name>
    <name type="common">Sweet wormwood</name>
    <dbReference type="NCBI Taxonomy" id="35608"/>
    <lineage>
        <taxon>Eukaryota</taxon>
        <taxon>Viridiplantae</taxon>
        <taxon>Streptophyta</taxon>
        <taxon>Embryophyta</taxon>
        <taxon>Tracheophyta</taxon>
        <taxon>Spermatophyta</taxon>
        <taxon>Magnoliopsida</taxon>
        <taxon>eudicotyledons</taxon>
        <taxon>Gunneridae</taxon>
        <taxon>Pentapetalae</taxon>
        <taxon>asterids</taxon>
        <taxon>campanulids</taxon>
        <taxon>Asterales</taxon>
        <taxon>Asteraceae</taxon>
        <taxon>Asteroideae</taxon>
        <taxon>Anthemideae</taxon>
        <taxon>Artemisiinae</taxon>
        <taxon>Artemisia</taxon>
    </lineage>
</organism>
<evidence type="ECO:0000256" key="1">
    <source>
        <dbReference type="ARBA" id="ARBA00004167"/>
    </source>
</evidence>
<gene>
    <name evidence="7" type="ORF">CTI12_AA288030</name>
</gene>
<dbReference type="InterPro" id="IPR004864">
    <property type="entry name" value="LEA_2"/>
</dbReference>
<evidence type="ECO:0000313" key="8">
    <source>
        <dbReference type="Proteomes" id="UP000245207"/>
    </source>
</evidence>
<sequence>MSQISEKSPQHCAKKKLVNISNLQKKLFLTFTTFCSSILLLILIVWFILRPTKPHFSLKEADIYQLVVSGTHLLNSSIQLTLLSTNPNQKVGIYYDDIQVYAAYRSQQITLYSSLPPFYQDHKDTNLLSTLLVAYALPVATSFNYDLGRDQMAGRLVLNIKANGLLRWKVGTWVSGKYRFNVNCVALFVLIGPSAGPLTFKQGTQCVTTI</sequence>
<dbReference type="GO" id="GO:0005886">
    <property type="term" value="C:plasma membrane"/>
    <property type="evidence" value="ECO:0007669"/>
    <property type="project" value="TreeGrafter"/>
</dbReference>
<reference evidence="7 8" key="1">
    <citation type="journal article" date="2018" name="Mol. Plant">
        <title>The genome of Artemisia annua provides insight into the evolution of Asteraceae family and artemisinin biosynthesis.</title>
        <authorList>
            <person name="Shen Q."/>
            <person name="Zhang L."/>
            <person name="Liao Z."/>
            <person name="Wang S."/>
            <person name="Yan T."/>
            <person name="Shi P."/>
            <person name="Liu M."/>
            <person name="Fu X."/>
            <person name="Pan Q."/>
            <person name="Wang Y."/>
            <person name="Lv Z."/>
            <person name="Lu X."/>
            <person name="Zhang F."/>
            <person name="Jiang W."/>
            <person name="Ma Y."/>
            <person name="Chen M."/>
            <person name="Hao X."/>
            <person name="Li L."/>
            <person name="Tang Y."/>
            <person name="Lv G."/>
            <person name="Zhou Y."/>
            <person name="Sun X."/>
            <person name="Brodelius P.E."/>
            <person name="Rose J.K.C."/>
            <person name="Tang K."/>
        </authorList>
    </citation>
    <scope>NUCLEOTIDE SEQUENCE [LARGE SCALE GENOMIC DNA]</scope>
    <source>
        <strain evidence="8">cv. Huhao1</strain>
        <tissue evidence="7">Leaf</tissue>
    </source>
</reference>
<dbReference type="PANTHER" id="PTHR31415">
    <property type="entry name" value="OS05G0367900 PROTEIN"/>
    <property type="match status" value="1"/>
</dbReference>
<name>A0A2U1NAK8_ARTAN</name>
<dbReference type="Pfam" id="PF03168">
    <property type="entry name" value="LEA_2"/>
    <property type="match status" value="1"/>
</dbReference>
<evidence type="ECO:0000256" key="4">
    <source>
        <dbReference type="ARBA" id="ARBA00023136"/>
    </source>
</evidence>
<dbReference type="InterPro" id="IPR044839">
    <property type="entry name" value="NDR1-like"/>
</dbReference>
<evidence type="ECO:0000313" key="7">
    <source>
        <dbReference type="EMBL" id="PWA70540.1"/>
    </source>
</evidence>
<dbReference type="EMBL" id="PKPP01003221">
    <property type="protein sequence ID" value="PWA70540.1"/>
    <property type="molecule type" value="Genomic_DNA"/>
</dbReference>
<protein>
    <submittedName>
        <fullName evidence="7">Late embryogenesis abundant protein, LEA-14</fullName>
    </submittedName>
</protein>
<evidence type="ECO:0000259" key="6">
    <source>
        <dbReference type="Pfam" id="PF03168"/>
    </source>
</evidence>
<feature type="domain" description="Late embryogenesis abundant protein LEA-2 subgroup" evidence="6">
    <location>
        <begin position="82"/>
        <end position="184"/>
    </location>
</feature>
<comment type="caution">
    <text evidence="7">The sequence shown here is derived from an EMBL/GenBank/DDBJ whole genome shotgun (WGS) entry which is preliminary data.</text>
</comment>
<dbReference type="STRING" id="35608.A0A2U1NAK8"/>
<dbReference type="Proteomes" id="UP000245207">
    <property type="component" value="Unassembled WGS sequence"/>
</dbReference>
<dbReference type="PANTHER" id="PTHR31415:SF20">
    <property type="entry name" value="NDR1_HIN1-LIKE PROTEIN 26"/>
    <property type="match status" value="1"/>
</dbReference>
<evidence type="ECO:0000256" key="3">
    <source>
        <dbReference type="ARBA" id="ARBA00022989"/>
    </source>
</evidence>
<dbReference type="GO" id="GO:0098542">
    <property type="term" value="P:defense response to other organism"/>
    <property type="evidence" value="ECO:0007669"/>
    <property type="project" value="InterPro"/>
</dbReference>
<keyword evidence="8" id="KW-1185">Reference proteome</keyword>
<proteinExistence type="predicted"/>